<feature type="signal peptide" evidence="3">
    <location>
        <begin position="1"/>
        <end position="24"/>
    </location>
</feature>
<protein>
    <submittedName>
        <fullName evidence="4">Sugar ABC transporter substrate-binding protein</fullName>
    </submittedName>
</protein>
<keyword evidence="5" id="KW-1185">Reference proteome</keyword>
<dbReference type="AlphaFoldDB" id="A0A1E7KI61"/>
<comment type="similarity">
    <text evidence="1">Belongs to the bacterial solute-binding protein 1 family.</text>
</comment>
<dbReference type="PATRIC" id="fig|518642.10.peg.201"/>
<keyword evidence="3" id="KW-0732">Signal</keyword>
<proteinExistence type="inferred from homology"/>
<evidence type="ECO:0000256" key="2">
    <source>
        <dbReference type="ARBA" id="ARBA00022448"/>
    </source>
</evidence>
<dbReference type="Proteomes" id="UP000176005">
    <property type="component" value="Unassembled WGS sequence"/>
</dbReference>
<gene>
    <name evidence="4" type="ORF">AN218_32310</name>
</gene>
<dbReference type="EMBL" id="LJGW01000704">
    <property type="protein sequence ID" value="OEV03629.1"/>
    <property type="molecule type" value="Genomic_DNA"/>
</dbReference>
<keyword evidence="2" id="KW-0813">Transport</keyword>
<dbReference type="PANTHER" id="PTHR43649:SF29">
    <property type="entry name" value="OSMOPROTECTIVE COMPOUNDS-BINDING PROTEIN GGTB"/>
    <property type="match status" value="1"/>
</dbReference>
<evidence type="ECO:0000256" key="3">
    <source>
        <dbReference type="SAM" id="SignalP"/>
    </source>
</evidence>
<reference evidence="4 5" key="1">
    <citation type="journal article" date="2016" name="Front. Microbiol.">
        <title>Comparative Genomics Analysis of Streptomyces Species Reveals Their Adaptation to the Marine Environment and Their Diversity at the Genomic Level.</title>
        <authorList>
            <person name="Tian X."/>
            <person name="Zhang Z."/>
            <person name="Yang T."/>
            <person name="Chen M."/>
            <person name="Li J."/>
            <person name="Chen F."/>
            <person name="Yang J."/>
            <person name="Li W."/>
            <person name="Zhang B."/>
            <person name="Zhang Z."/>
            <person name="Wu J."/>
            <person name="Zhang C."/>
            <person name="Long L."/>
            <person name="Xiao J."/>
        </authorList>
    </citation>
    <scope>NUCLEOTIDE SEQUENCE [LARGE SCALE GENOMIC DNA]</scope>
    <source>
        <strain evidence="4 5">SCSIO 10429</strain>
    </source>
</reference>
<sequence length="454" mass="48982">MKRPRIAVSRLAAAVAALAVTATACSGLNSASGEQQFSGQTLTVAGTWNGAEGKNFRKVLDGFTKKTGAKVKFLSSRAQGRDDFALFIRDLRKNGKTPDVAMVPQVGVLQQFAQKGWLEPLPPRVELEAARNFALVWQNYGSVRRIFYGLYFKASHKSTVWYSPKAFEKADVEPPKDYKEMIANGQKLADSGTPAFSVAGKDAWPLTDWFENIYLAQAGPANYAKLATNEIGWQDPTVIKALKTFGKLFKGDDLVAGGGAEALRTDLNESVGAVYGKNQKAAMVYEGDFVAGIISGEFNRKVDKEANFFDFPPIAKDKQAPVISGGDAAVAMKKGKQQEDLAMSFIEYLASPKAAEIWAKQGGFLSPNINLNLQAYPDETTRKVAKSLVDAGEAVQFDMSDQAPADFGGSAGKGEWQLLQEFIRDPSDPEATARKLDQAASKAYLDASATGTAG</sequence>
<dbReference type="InterPro" id="IPR050490">
    <property type="entry name" value="Bact_solute-bd_prot1"/>
</dbReference>
<dbReference type="SUPFAM" id="SSF53850">
    <property type="entry name" value="Periplasmic binding protein-like II"/>
    <property type="match status" value="1"/>
</dbReference>
<accession>A0A1E7KI61</accession>
<dbReference type="InterPro" id="IPR006059">
    <property type="entry name" value="SBP"/>
</dbReference>
<dbReference type="PROSITE" id="PS51257">
    <property type="entry name" value="PROKAR_LIPOPROTEIN"/>
    <property type="match status" value="1"/>
</dbReference>
<feature type="chain" id="PRO_5039080434" evidence="3">
    <location>
        <begin position="25"/>
        <end position="454"/>
    </location>
</feature>
<name>A0A1E7KI61_9ACTN</name>
<evidence type="ECO:0000313" key="4">
    <source>
        <dbReference type="EMBL" id="OEV03629.1"/>
    </source>
</evidence>
<dbReference type="Pfam" id="PF01547">
    <property type="entry name" value="SBP_bac_1"/>
    <property type="match status" value="1"/>
</dbReference>
<comment type="caution">
    <text evidence="4">The sequence shown here is derived from an EMBL/GenBank/DDBJ whole genome shotgun (WGS) entry which is preliminary data.</text>
</comment>
<organism evidence="4 5">
    <name type="scientific">Streptomyces nanshensis</name>
    <dbReference type="NCBI Taxonomy" id="518642"/>
    <lineage>
        <taxon>Bacteria</taxon>
        <taxon>Bacillati</taxon>
        <taxon>Actinomycetota</taxon>
        <taxon>Actinomycetes</taxon>
        <taxon>Kitasatosporales</taxon>
        <taxon>Streptomycetaceae</taxon>
        <taxon>Streptomyces</taxon>
    </lineage>
</organism>
<dbReference type="Gene3D" id="3.40.190.10">
    <property type="entry name" value="Periplasmic binding protein-like II"/>
    <property type="match status" value="2"/>
</dbReference>
<dbReference type="PANTHER" id="PTHR43649">
    <property type="entry name" value="ARABINOSE-BINDING PROTEIN-RELATED"/>
    <property type="match status" value="1"/>
</dbReference>
<evidence type="ECO:0000256" key="1">
    <source>
        <dbReference type="ARBA" id="ARBA00008520"/>
    </source>
</evidence>
<evidence type="ECO:0000313" key="5">
    <source>
        <dbReference type="Proteomes" id="UP000176005"/>
    </source>
</evidence>